<name>A0ABQ8I3A4_9ROSI</name>
<evidence type="ECO:0000313" key="1">
    <source>
        <dbReference type="EMBL" id="KAH7571031.1"/>
    </source>
</evidence>
<gene>
    <name evidence="1" type="ORF">JRO89_XS05G0242400</name>
</gene>
<sequence>MDAITKGNLQHSTSSLRAVSEGTVSKHFGSDFANELFNEYSKKVADGSFFFDPDILTQKMLVVILKRKYSKEAAEYSLFFDPNIDDVGSSSEAQRGRLTSEANVMIQAVAVHGRCSMGPATLGRQVGHSRGLPVAVAGPVAVGKEQQVQGHHGRDATAVGHHRGEVHEYSRVLLVAQEAYSKKLGGEEREDFGDLFALVYWLSEFDGAVRLLGSCRIDQSSSGPGN</sequence>
<organism evidence="1 2">
    <name type="scientific">Xanthoceras sorbifolium</name>
    <dbReference type="NCBI Taxonomy" id="99658"/>
    <lineage>
        <taxon>Eukaryota</taxon>
        <taxon>Viridiplantae</taxon>
        <taxon>Streptophyta</taxon>
        <taxon>Embryophyta</taxon>
        <taxon>Tracheophyta</taxon>
        <taxon>Spermatophyta</taxon>
        <taxon>Magnoliopsida</taxon>
        <taxon>eudicotyledons</taxon>
        <taxon>Gunneridae</taxon>
        <taxon>Pentapetalae</taxon>
        <taxon>rosids</taxon>
        <taxon>malvids</taxon>
        <taxon>Sapindales</taxon>
        <taxon>Sapindaceae</taxon>
        <taxon>Xanthoceroideae</taxon>
        <taxon>Xanthoceras</taxon>
    </lineage>
</organism>
<dbReference type="EMBL" id="JAFEMO010000005">
    <property type="protein sequence ID" value="KAH7571031.1"/>
    <property type="molecule type" value="Genomic_DNA"/>
</dbReference>
<reference evidence="1 2" key="1">
    <citation type="submission" date="2021-02" db="EMBL/GenBank/DDBJ databases">
        <title>Plant Genome Project.</title>
        <authorList>
            <person name="Zhang R.-G."/>
        </authorList>
    </citation>
    <scope>NUCLEOTIDE SEQUENCE [LARGE SCALE GENOMIC DNA]</scope>
    <source>
        <tissue evidence="1">Leaves</tissue>
    </source>
</reference>
<protein>
    <submittedName>
        <fullName evidence="1">Uncharacterized protein</fullName>
    </submittedName>
</protein>
<comment type="caution">
    <text evidence="1">The sequence shown here is derived from an EMBL/GenBank/DDBJ whole genome shotgun (WGS) entry which is preliminary data.</text>
</comment>
<dbReference type="Proteomes" id="UP000827721">
    <property type="component" value="Unassembled WGS sequence"/>
</dbReference>
<keyword evidence="2" id="KW-1185">Reference proteome</keyword>
<accession>A0ABQ8I3A4</accession>
<evidence type="ECO:0000313" key="2">
    <source>
        <dbReference type="Proteomes" id="UP000827721"/>
    </source>
</evidence>
<proteinExistence type="predicted"/>